<comment type="caution">
    <text evidence="1">The sequence shown here is derived from an EMBL/GenBank/DDBJ whole genome shotgun (WGS) entry which is preliminary data.</text>
</comment>
<protein>
    <submittedName>
        <fullName evidence="1">Uncharacterized protein</fullName>
    </submittedName>
</protein>
<organism evidence="1 2">
    <name type="scientific">Thelephora ganbajun</name>
    <name type="common">Ganba fungus</name>
    <dbReference type="NCBI Taxonomy" id="370292"/>
    <lineage>
        <taxon>Eukaryota</taxon>
        <taxon>Fungi</taxon>
        <taxon>Dikarya</taxon>
        <taxon>Basidiomycota</taxon>
        <taxon>Agaricomycotina</taxon>
        <taxon>Agaricomycetes</taxon>
        <taxon>Thelephorales</taxon>
        <taxon>Thelephoraceae</taxon>
        <taxon>Thelephora</taxon>
    </lineage>
</organism>
<gene>
    <name evidence="1" type="ORF">BDM02DRAFT_3107631</name>
</gene>
<sequence length="129" mass="13498">MQQDSDIPSWSASLPTVGTSGNLSSTKPQLLKHRRMFSLGQSRRRTLDAREAVTRPSAVAIHTAASTLASLATLSLSPSRSGDIPGGRGQSDLVSSEADARLEGMGVSVSLPKDGKKGAVFKCETCSKV</sequence>
<keyword evidence="2" id="KW-1185">Reference proteome</keyword>
<evidence type="ECO:0000313" key="2">
    <source>
        <dbReference type="Proteomes" id="UP000886501"/>
    </source>
</evidence>
<name>A0ACB6ZV25_THEGA</name>
<reference evidence="1" key="1">
    <citation type="submission" date="2019-10" db="EMBL/GenBank/DDBJ databases">
        <authorList>
            <consortium name="DOE Joint Genome Institute"/>
            <person name="Kuo A."/>
            <person name="Miyauchi S."/>
            <person name="Kiss E."/>
            <person name="Drula E."/>
            <person name="Kohler A."/>
            <person name="Sanchez-Garcia M."/>
            <person name="Andreopoulos B."/>
            <person name="Barry K.W."/>
            <person name="Bonito G."/>
            <person name="Buee M."/>
            <person name="Carver A."/>
            <person name="Chen C."/>
            <person name="Cichocki N."/>
            <person name="Clum A."/>
            <person name="Culley D."/>
            <person name="Crous P.W."/>
            <person name="Fauchery L."/>
            <person name="Girlanda M."/>
            <person name="Hayes R."/>
            <person name="Keri Z."/>
            <person name="Labutti K."/>
            <person name="Lipzen A."/>
            <person name="Lombard V."/>
            <person name="Magnuson J."/>
            <person name="Maillard F."/>
            <person name="Morin E."/>
            <person name="Murat C."/>
            <person name="Nolan M."/>
            <person name="Ohm R."/>
            <person name="Pangilinan J."/>
            <person name="Pereira M."/>
            <person name="Perotto S."/>
            <person name="Peter M."/>
            <person name="Riley R."/>
            <person name="Sitrit Y."/>
            <person name="Stielow B."/>
            <person name="Szollosi G."/>
            <person name="Zifcakova L."/>
            <person name="Stursova M."/>
            <person name="Spatafora J.W."/>
            <person name="Tedersoo L."/>
            <person name="Vaario L.-M."/>
            <person name="Yamada A."/>
            <person name="Yan M."/>
            <person name="Wang P."/>
            <person name="Xu J."/>
            <person name="Bruns T."/>
            <person name="Baldrian P."/>
            <person name="Vilgalys R."/>
            <person name="Henrissat B."/>
            <person name="Grigoriev I.V."/>
            <person name="Hibbett D."/>
            <person name="Nagy L.G."/>
            <person name="Martin F.M."/>
        </authorList>
    </citation>
    <scope>NUCLEOTIDE SEQUENCE</scope>
    <source>
        <strain evidence="1">P2</strain>
    </source>
</reference>
<reference evidence="1" key="2">
    <citation type="journal article" date="2020" name="Nat. Commun.">
        <title>Large-scale genome sequencing of mycorrhizal fungi provides insights into the early evolution of symbiotic traits.</title>
        <authorList>
            <person name="Miyauchi S."/>
            <person name="Kiss E."/>
            <person name="Kuo A."/>
            <person name="Drula E."/>
            <person name="Kohler A."/>
            <person name="Sanchez-Garcia M."/>
            <person name="Morin E."/>
            <person name="Andreopoulos B."/>
            <person name="Barry K.W."/>
            <person name="Bonito G."/>
            <person name="Buee M."/>
            <person name="Carver A."/>
            <person name="Chen C."/>
            <person name="Cichocki N."/>
            <person name="Clum A."/>
            <person name="Culley D."/>
            <person name="Crous P.W."/>
            <person name="Fauchery L."/>
            <person name="Girlanda M."/>
            <person name="Hayes R.D."/>
            <person name="Keri Z."/>
            <person name="LaButti K."/>
            <person name="Lipzen A."/>
            <person name="Lombard V."/>
            <person name="Magnuson J."/>
            <person name="Maillard F."/>
            <person name="Murat C."/>
            <person name="Nolan M."/>
            <person name="Ohm R.A."/>
            <person name="Pangilinan J."/>
            <person name="Pereira M.F."/>
            <person name="Perotto S."/>
            <person name="Peter M."/>
            <person name="Pfister S."/>
            <person name="Riley R."/>
            <person name="Sitrit Y."/>
            <person name="Stielow J.B."/>
            <person name="Szollosi G."/>
            <person name="Zifcakova L."/>
            <person name="Stursova M."/>
            <person name="Spatafora J.W."/>
            <person name="Tedersoo L."/>
            <person name="Vaario L.M."/>
            <person name="Yamada A."/>
            <person name="Yan M."/>
            <person name="Wang P."/>
            <person name="Xu J."/>
            <person name="Bruns T."/>
            <person name="Baldrian P."/>
            <person name="Vilgalys R."/>
            <person name="Dunand C."/>
            <person name="Henrissat B."/>
            <person name="Grigoriev I.V."/>
            <person name="Hibbett D."/>
            <person name="Nagy L.G."/>
            <person name="Martin F.M."/>
        </authorList>
    </citation>
    <scope>NUCLEOTIDE SEQUENCE</scope>
    <source>
        <strain evidence="1">P2</strain>
    </source>
</reference>
<accession>A0ACB6ZV25</accession>
<evidence type="ECO:0000313" key="1">
    <source>
        <dbReference type="EMBL" id="KAF9653665.1"/>
    </source>
</evidence>
<proteinExistence type="predicted"/>
<dbReference type="EMBL" id="MU117963">
    <property type="protein sequence ID" value="KAF9653665.1"/>
    <property type="molecule type" value="Genomic_DNA"/>
</dbReference>
<dbReference type="Proteomes" id="UP000886501">
    <property type="component" value="Unassembled WGS sequence"/>
</dbReference>